<gene>
    <name evidence="1" type="ORF">LCGC14_3155760</name>
</gene>
<comment type="caution">
    <text evidence="1">The sequence shown here is derived from an EMBL/GenBank/DDBJ whole genome shotgun (WGS) entry which is preliminary data.</text>
</comment>
<evidence type="ECO:0000313" key="1">
    <source>
        <dbReference type="EMBL" id="KKK47383.1"/>
    </source>
</evidence>
<dbReference type="AlphaFoldDB" id="A0A0F8VSR3"/>
<sequence length="183" mass="20267">MANYVTITELKAYGKLDNASTDTLNLIISAASLAIDNYCGRTFTYSGATVRSFSRYGVVRDAVVGRLLLFDEDLASEALVISDNPTVQYLPENDPPYYGMILVEGSWTYPTVTISGYWAYSETPPDDIKMACLALCEWMYDQRDTTEGTNVVVTLEGQVLLPQGLPSFIRTLLDAGYRKTRVA</sequence>
<dbReference type="EMBL" id="LAZR01069607">
    <property type="protein sequence ID" value="KKK47383.1"/>
    <property type="molecule type" value="Genomic_DNA"/>
</dbReference>
<proteinExistence type="predicted"/>
<evidence type="ECO:0008006" key="2">
    <source>
        <dbReference type="Google" id="ProtNLM"/>
    </source>
</evidence>
<name>A0A0F8VSR3_9ZZZZ</name>
<accession>A0A0F8VSR3</accession>
<reference evidence="1" key="1">
    <citation type="journal article" date="2015" name="Nature">
        <title>Complex archaea that bridge the gap between prokaryotes and eukaryotes.</title>
        <authorList>
            <person name="Spang A."/>
            <person name="Saw J.H."/>
            <person name="Jorgensen S.L."/>
            <person name="Zaremba-Niedzwiedzka K."/>
            <person name="Martijn J."/>
            <person name="Lind A.E."/>
            <person name="van Eijk R."/>
            <person name="Schleper C."/>
            <person name="Guy L."/>
            <person name="Ettema T.J."/>
        </authorList>
    </citation>
    <scope>NUCLEOTIDE SEQUENCE</scope>
</reference>
<protein>
    <recommendedName>
        <fullName evidence="2">Phage gp6-like head-tail connector protein</fullName>
    </recommendedName>
</protein>
<dbReference type="Gene3D" id="1.10.3230.30">
    <property type="entry name" value="Phage gp6-like head-tail connector protein"/>
    <property type="match status" value="1"/>
</dbReference>
<organism evidence="1">
    <name type="scientific">marine sediment metagenome</name>
    <dbReference type="NCBI Taxonomy" id="412755"/>
    <lineage>
        <taxon>unclassified sequences</taxon>
        <taxon>metagenomes</taxon>
        <taxon>ecological metagenomes</taxon>
    </lineage>
</organism>